<dbReference type="Pfam" id="PF07105">
    <property type="entry name" value="DUF1367"/>
    <property type="match status" value="1"/>
</dbReference>
<protein>
    <recommendedName>
        <fullName evidence="3">DUF1367 family protein</fullName>
    </recommendedName>
</protein>
<name>A0A1H9MZM2_9GAMM</name>
<sequence length="149" mass="17394">MQFDLVKHPGGVFALADDIDLPRINRFKTGLTYTAEIKLSRHPIFHQKMFVFFKFCFSYWAAERLGLDCMDEKSQFDRFRKDLTILAGFYEQTMRLDGTIRTEAKSLSFASMEQEEFESCYSAMINAAIKHVFANTKDQSILNRLQAFF</sequence>
<evidence type="ECO:0000313" key="1">
    <source>
        <dbReference type="EMBL" id="SER28977.1"/>
    </source>
</evidence>
<dbReference type="AlphaFoldDB" id="A0A1H9MZM2"/>
<evidence type="ECO:0000313" key="2">
    <source>
        <dbReference type="Proteomes" id="UP000242515"/>
    </source>
</evidence>
<keyword evidence="2" id="KW-1185">Reference proteome</keyword>
<dbReference type="EMBL" id="FOGC01000020">
    <property type="protein sequence ID" value="SER28977.1"/>
    <property type="molecule type" value="Genomic_DNA"/>
</dbReference>
<dbReference type="OrthoDB" id="1442247at2"/>
<organism evidence="1 2">
    <name type="scientific">Rosenbergiella nectarea</name>
    <dbReference type="NCBI Taxonomy" id="988801"/>
    <lineage>
        <taxon>Bacteria</taxon>
        <taxon>Pseudomonadati</taxon>
        <taxon>Pseudomonadota</taxon>
        <taxon>Gammaproteobacteria</taxon>
        <taxon>Enterobacterales</taxon>
        <taxon>Erwiniaceae</taxon>
        <taxon>Rosenbergiella</taxon>
    </lineage>
</organism>
<proteinExistence type="predicted"/>
<gene>
    <name evidence="1" type="ORF">SAMN05216522_12010</name>
</gene>
<dbReference type="InterPro" id="IPR009797">
    <property type="entry name" value="DUF1367"/>
</dbReference>
<dbReference type="RefSeq" id="WP_092678450.1">
    <property type="nucleotide sequence ID" value="NZ_FOGC01000020.1"/>
</dbReference>
<reference evidence="2" key="1">
    <citation type="submission" date="2016-10" db="EMBL/GenBank/DDBJ databases">
        <authorList>
            <person name="Varghese N."/>
            <person name="Submissions S."/>
        </authorList>
    </citation>
    <scope>NUCLEOTIDE SEQUENCE [LARGE SCALE GENOMIC DNA]</scope>
    <source>
        <strain evidence="2">8N4</strain>
    </source>
</reference>
<evidence type="ECO:0008006" key="3">
    <source>
        <dbReference type="Google" id="ProtNLM"/>
    </source>
</evidence>
<dbReference type="STRING" id="988801.SAMN05216522_12010"/>
<dbReference type="Proteomes" id="UP000242515">
    <property type="component" value="Unassembled WGS sequence"/>
</dbReference>
<accession>A0A1H9MZM2</accession>